<reference evidence="1" key="1">
    <citation type="journal article" date="2023" name="G3 (Bethesda)">
        <title>A reference genome for the long-term kleptoplast-retaining sea slug Elysia crispata morphotype clarki.</title>
        <authorList>
            <person name="Eastman K.E."/>
            <person name="Pendleton A.L."/>
            <person name="Shaikh M.A."/>
            <person name="Suttiyut T."/>
            <person name="Ogas R."/>
            <person name="Tomko P."/>
            <person name="Gavelis G."/>
            <person name="Widhalm J.R."/>
            <person name="Wisecaver J.H."/>
        </authorList>
    </citation>
    <scope>NUCLEOTIDE SEQUENCE</scope>
    <source>
        <strain evidence="1">ECLA1</strain>
    </source>
</reference>
<evidence type="ECO:0000313" key="2">
    <source>
        <dbReference type="Proteomes" id="UP001283361"/>
    </source>
</evidence>
<dbReference type="Proteomes" id="UP001283361">
    <property type="component" value="Unassembled WGS sequence"/>
</dbReference>
<evidence type="ECO:0000313" key="1">
    <source>
        <dbReference type="EMBL" id="KAK3776334.1"/>
    </source>
</evidence>
<gene>
    <name evidence="1" type="ORF">RRG08_039260</name>
</gene>
<sequence>MGFPGQTRDVAYCYTVVDSSNSRDVSLVRICSSTHLLDLTFKGELPDTPRLAPDTPPAVRMLAGRAHNTRLTSRCAECRNSARSA</sequence>
<accession>A0AAE0ZVD0</accession>
<organism evidence="1 2">
    <name type="scientific">Elysia crispata</name>
    <name type="common">lettuce slug</name>
    <dbReference type="NCBI Taxonomy" id="231223"/>
    <lineage>
        <taxon>Eukaryota</taxon>
        <taxon>Metazoa</taxon>
        <taxon>Spiralia</taxon>
        <taxon>Lophotrochozoa</taxon>
        <taxon>Mollusca</taxon>
        <taxon>Gastropoda</taxon>
        <taxon>Heterobranchia</taxon>
        <taxon>Euthyneura</taxon>
        <taxon>Panpulmonata</taxon>
        <taxon>Sacoglossa</taxon>
        <taxon>Placobranchoidea</taxon>
        <taxon>Plakobranchidae</taxon>
        <taxon>Elysia</taxon>
    </lineage>
</organism>
<dbReference type="EMBL" id="JAWDGP010003229">
    <property type="protein sequence ID" value="KAK3776334.1"/>
    <property type="molecule type" value="Genomic_DNA"/>
</dbReference>
<keyword evidence="2" id="KW-1185">Reference proteome</keyword>
<name>A0AAE0ZVD0_9GAST</name>
<proteinExistence type="predicted"/>
<comment type="caution">
    <text evidence="1">The sequence shown here is derived from an EMBL/GenBank/DDBJ whole genome shotgun (WGS) entry which is preliminary data.</text>
</comment>
<protein>
    <submittedName>
        <fullName evidence="1">Uncharacterized protein</fullName>
    </submittedName>
</protein>
<dbReference type="AlphaFoldDB" id="A0AAE0ZVD0"/>